<dbReference type="GO" id="GO:0005524">
    <property type="term" value="F:ATP binding"/>
    <property type="evidence" value="ECO:0007669"/>
    <property type="project" value="UniProtKB-UniRule"/>
</dbReference>
<dbReference type="InterPro" id="IPR011761">
    <property type="entry name" value="ATP-grasp"/>
</dbReference>
<evidence type="ECO:0000256" key="1">
    <source>
        <dbReference type="ARBA" id="ARBA00022598"/>
    </source>
</evidence>
<evidence type="ECO:0000256" key="4">
    <source>
        <dbReference type="PROSITE-ProRule" id="PRU00409"/>
    </source>
</evidence>
<keyword evidence="1 6" id="KW-0436">Ligase</keyword>
<feature type="domain" description="ATP-grasp" evidence="5">
    <location>
        <begin position="176"/>
        <end position="444"/>
    </location>
</feature>
<dbReference type="SUPFAM" id="SSF56059">
    <property type="entry name" value="Glutathione synthetase ATP-binding domain-like"/>
    <property type="match status" value="1"/>
</dbReference>
<organism evidence="6 7">
    <name type="scientific">candidate division WS6 bacterium 34_10</name>
    <dbReference type="NCBI Taxonomy" id="1641389"/>
    <lineage>
        <taxon>Bacteria</taxon>
        <taxon>Candidatus Dojkabacteria</taxon>
    </lineage>
</organism>
<keyword evidence="3 4" id="KW-0067">ATP-binding</keyword>
<dbReference type="PANTHER" id="PTHR21621">
    <property type="entry name" value="RIBOSOMAL PROTEIN S6 MODIFICATION PROTEIN"/>
    <property type="match status" value="1"/>
</dbReference>
<comment type="caution">
    <text evidence="6">The sequence shown here is derived from an EMBL/GenBank/DDBJ whole genome shotgun (WGS) entry which is preliminary data.</text>
</comment>
<dbReference type="InterPro" id="IPR020561">
    <property type="entry name" value="PRibGlycinamid_synth_ATP-grasp"/>
</dbReference>
<dbReference type="Gene3D" id="3.30.470.20">
    <property type="entry name" value="ATP-grasp fold, B domain"/>
    <property type="match status" value="1"/>
</dbReference>
<name>A0A101HJC9_9BACT</name>
<dbReference type="EC" id="6.-.-.-" evidence="6"/>
<evidence type="ECO:0000256" key="3">
    <source>
        <dbReference type="ARBA" id="ARBA00022840"/>
    </source>
</evidence>
<gene>
    <name evidence="6" type="ORF">XD93_0276</name>
</gene>
<evidence type="ECO:0000313" key="7">
    <source>
        <dbReference type="Proteomes" id="UP000053904"/>
    </source>
</evidence>
<dbReference type="GO" id="GO:0018169">
    <property type="term" value="F:ribosomal S6-glutamic acid ligase activity"/>
    <property type="evidence" value="ECO:0007669"/>
    <property type="project" value="TreeGrafter"/>
</dbReference>
<evidence type="ECO:0000256" key="2">
    <source>
        <dbReference type="ARBA" id="ARBA00022741"/>
    </source>
</evidence>
<keyword evidence="2 4" id="KW-0547">Nucleotide-binding</keyword>
<protein>
    <submittedName>
        <fullName evidence="6">Cyanophycin synthetase</fullName>
        <ecNumber evidence="6">6.-.-.-</ecNumber>
    </submittedName>
</protein>
<dbReference type="Proteomes" id="UP000053904">
    <property type="component" value="Unassembled WGS sequence"/>
</dbReference>
<dbReference type="GO" id="GO:0046872">
    <property type="term" value="F:metal ion binding"/>
    <property type="evidence" value="ECO:0007669"/>
    <property type="project" value="InterPro"/>
</dbReference>
<evidence type="ECO:0000313" key="6">
    <source>
        <dbReference type="EMBL" id="KUK77520.1"/>
    </source>
</evidence>
<dbReference type="InterPro" id="IPR013815">
    <property type="entry name" value="ATP_grasp_subdomain_1"/>
</dbReference>
<dbReference type="EMBL" id="LGGO01000025">
    <property type="protein sequence ID" value="KUK77520.1"/>
    <property type="molecule type" value="Genomic_DNA"/>
</dbReference>
<dbReference type="PANTHER" id="PTHR21621:SF0">
    <property type="entry name" value="BETA-CITRYLGLUTAMATE SYNTHASE B-RELATED"/>
    <property type="match status" value="1"/>
</dbReference>
<sequence length="569" mass="65045">MQKVKTVQGLNLQSPTTYVEIGDIQKSKDVNKLLDLIQNFHPIFIETYKIESNTLTIRSKLPALWRESSNTLRDLSKDKISYEEAKDYILNTVIKMQLKSMSTIPILHKAQQKGYETTLSLVDEGIIPGVNEGYGYKWNRYYTLGCGKGSQVTCSISSTKDSSFAKNIQQDKWATNKIVERMGLPLPKWDIVKDKEDIDKLWNQYEKPIVIKPTGLTGGNGVTVGIKTKEKAYQAFEYAKEKIGEKNRKNWQKKIMIQEQAEGDENGADYRLLVINGVLKACTKRIPAFVVGNGKDSIEELIIEENKDPRRDMTNPAHILKPIEIDPPLIQFLKENGLTLESVPKKNQRVYLRNVASMSRGGITEDFTDKVAPEIKSIVESIAATMHAFTLGLDIICNDISKPLTKENGAILEVNTMPESYLNFYPVIGQERTDALDYYVEQLLKDNQTQKIVVIGQTKDDIPTLLRNRKVIEKDANIGFYKNNKIIINNSEFNKDIVTWKAIEALKVNALLDTIILQYRDIDEVKEHGLGFDRIDTLFLTNEIRNDKDTMKVFRKYRRKKLIQKIKKI</sequence>
<dbReference type="AlphaFoldDB" id="A0A101HJC9"/>
<accession>A0A101HJC9</accession>
<proteinExistence type="predicted"/>
<dbReference type="GO" id="GO:0009432">
    <property type="term" value="P:SOS response"/>
    <property type="evidence" value="ECO:0007669"/>
    <property type="project" value="TreeGrafter"/>
</dbReference>
<evidence type="ECO:0000259" key="5">
    <source>
        <dbReference type="PROSITE" id="PS50975"/>
    </source>
</evidence>
<dbReference type="Gene3D" id="3.30.1490.20">
    <property type="entry name" value="ATP-grasp fold, A domain"/>
    <property type="match status" value="1"/>
</dbReference>
<dbReference type="Pfam" id="PF01071">
    <property type="entry name" value="GARS_A"/>
    <property type="match status" value="1"/>
</dbReference>
<dbReference type="GO" id="GO:0005737">
    <property type="term" value="C:cytoplasm"/>
    <property type="evidence" value="ECO:0007669"/>
    <property type="project" value="TreeGrafter"/>
</dbReference>
<dbReference type="PROSITE" id="PS50975">
    <property type="entry name" value="ATP_GRASP"/>
    <property type="match status" value="1"/>
</dbReference>
<reference evidence="7" key="1">
    <citation type="journal article" date="2015" name="MBio">
        <title>Genome-Resolved Metagenomic Analysis Reveals Roles for Candidate Phyla and Other Microbial Community Members in Biogeochemical Transformations in Oil Reservoirs.</title>
        <authorList>
            <person name="Hu P."/>
            <person name="Tom L."/>
            <person name="Singh A."/>
            <person name="Thomas B.C."/>
            <person name="Baker B.J."/>
            <person name="Piceno Y.M."/>
            <person name="Andersen G.L."/>
            <person name="Banfield J.F."/>
        </authorList>
    </citation>
    <scope>NUCLEOTIDE SEQUENCE [LARGE SCALE GENOMIC DNA]</scope>
</reference>